<reference evidence="29 30" key="1">
    <citation type="submission" date="2017-09" db="EMBL/GenBank/DDBJ databases">
        <title>Bacterial strain isolated from the female urinary microbiota.</title>
        <authorList>
            <person name="Thomas-White K."/>
            <person name="Kumar N."/>
            <person name="Forster S."/>
            <person name="Putonti C."/>
            <person name="Lawley T."/>
            <person name="Wolfe A.J."/>
        </authorList>
    </citation>
    <scope>NUCLEOTIDE SEQUENCE [LARGE SCALE GENOMIC DNA]</scope>
    <source>
        <strain evidence="29 30">UMB0204</strain>
    </source>
</reference>
<evidence type="ECO:0000259" key="28">
    <source>
        <dbReference type="PROSITE" id="PS51104"/>
    </source>
</evidence>
<evidence type="ECO:0000256" key="6">
    <source>
        <dbReference type="ARBA" id="ARBA00014783"/>
    </source>
</evidence>
<dbReference type="PROSITE" id="PS51094">
    <property type="entry name" value="PTS_EIIA_TYPE_2"/>
    <property type="match status" value="1"/>
</dbReference>
<dbReference type="PROSITE" id="PS51104">
    <property type="entry name" value="PTS_EIIC_TYPE_2"/>
    <property type="match status" value="1"/>
</dbReference>
<evidence type="ECO:0000256" key="14">
    <source>
        <dbReference type="ARBA" id="ARBA00022679"/>
    </source>
</evidence>
<dbReference type="InterPro" id="IPR036095">
    <property type="entry name" value="PTS_EIIB-like_sf"/>
</dbReference>
<dbReference type="InterPro" id="IPR013014">
    <property type="entry name" value="PTS_EIIC_2"/>
</dbReference>
<dbReference type="Pfam" id="PF00359">
    <property type="entry name" value="PTS_EIIA_2"/>
    <property type="match status" value="1"/>
</dbReference>
<dbReference type="InterPro" id="IPR002178">
    <property type="entry name" value="PTS_EIIA_type-2_dom"/>
</dbReference>
<keyword evidence="16 25" id="KW-0812">Transmembrane</keyword>
<dbReference type="NCBIfam" id="NF011663">
    <property type="entry name" value="PRK15083.1"/>
    <property type="match status" value="1"/>
</dbReference>
<keyword evidence="10" id="KW-1003">Cell membrane</keyword>
<dbReference type="InterPro" id="IPR050893">
    <property type="entry name" value="Sugar_PTS"/>
</dbReference>
<feature type="domain" description="PTS EIIB type-2" evidence="27">
    <location>
        <begin position="371"/>
        <end position="465"/>
    </location>
</feature>
<evidence type="ECO:0000256" key="16">
    <source>
        <dbReference type="ARBA" id="ARBA00022692"/>
    </source>
</evidence>
<dbReference type="InterPro" id="IPR029503">
    <property type="entry name" value="PTS_EIIB_mannitol"/>
</dbReference>
<feature type="transmembrane region" description="Helical" evidence="25">
    <location>
        <begin position="178"/>
        <end position="198"/>
    </location>
</feature>
<dbReference type="InterPro" id="IPR003501">
    <property type="entry name" value="PTS_EIIB_2/3"/>
</dbReference>
<accession>A0A2N6UIL1</accession>
<evidence type="ECO:0000256" key="10">
    <source>
        <dbReference type="ARBA" id="ARBA00022475"/>
    </source>
</evidence>
<evidence type="ECO:0000256" key="24">
    <source>
        <dbReference type="ARBA" id="ARBA00033349"/>
    </source>
</evidence>
<dbReference type="CDD" id="cd00211">
    <property type="entry name" value="PTS_IIA_fru"/>
    <property type="match status" value="1"/>
</dbReference>
<evidence type="ECO:0000256" key="23">
    <source>
        <dbReference type="ARBA" id="ARBA00030962"/>
    </source>
</evidence>
<dbReference type="Gene3D" id="3.40.50.2300">
    <property type="match status" value="1"/>
</dbReference>
<evidence type="ECO:0000256" key="12">
    <source>
        <dbReference type="ARBA" id="ARBA00022553"/>
    </source>
</evidence>
<keyword evidence="15" id="KW-0598">Phosphotransferase system</keyword>
<dbReference type="PANTHER" id="PTHR30181">
    <property type="entry name" value="MANNITOL PERMEASE IIC COMPONENT"/>
    <property type="match status" value="1"/>
</dbReference>
<feature type="transmembrane region" description="Helical" evidence="25">
    <location>
        <begin position="317"/>
        <end position="339"/>
    </location>
</feature>
<keyword evidence="9" id="KW-0813">Transport</keyword>
<feature type="transmembrane region" description="Helical" evidence="25">
    <location>
        <begin position="138"/>
        <end position="166"/>
    </location>
</feature>
<comment type="subunit">
    <text evidence="4">Homodimer.</text>
</comment>
<dbReference type="Pfam" id="PF02302">
    <property type="entry name" value="PTS_IIB"/>
    <property type="match status" value="1"/>
</dbReference>
<evidence type="ECO:0000256" key="13">
    <source>
        <dbReference type="ARBA" id="ARBA00022597"/>
    </source>
</evidence>
<dbReference type="EC" id="2.7.1.197" evidence="5"/>
<evidence type="ECO:0000256" key="8">
    <source>
        <dbReference type="ARBA" id="ARBA00021825"/>
    </source>
</evidence>
<evidence type="ECO:0000256" key="20">
    <source>
        <dbReference type="ARBA" id="ARBA00029908"/>
    </source>
</evidence>
<feature type="transmembrane region" description="Helical" evidence="25">
    <location>
        <begin position="20"/>
        <end position="43"/>
    </location>
</feature>
<keyword evidence="17" id="KW-0418">Kinase</keyword>
<dbReference type="GO" id="GO:0022872">
    <property type="term" value="F:protein-N(PI)-phosphohistidine-mannitol phosphotransferase system transmembrane transporter activity"/>
    <property type="evidence" value="ECO:0007669"/>
    <property type="project" value="InterPro"/>
</dbReference>
<dbReference type="PROSITE" id="PS51099">
    <property type="entry name" value="PTS_EIIB_TYPE_2"/>
    <property type="match status" value="1"/>
</dbReference>
<evidence type="ECO:0000256" key="25">
    <source>
        <dbReference type="SAM" id="Phobius"/>
    </source>
</evidence>
<evidence type="ECO:0000256" key="4">
    <source>
        <dbReference type="ARBA" id="ARBA00011738"/>
    </source>
</evidence>
<organism evidence="29 30">
    <name type="scientific">Anaerococcus hydrogenalis</name>
    <dbReference type="NCBI Taxonomy" id="33029"/>
    <lineage>
        <taxon>Bacteria</taxon>
        <taxon>Bacillati</taxon>
        <taxon>Bacillota</taxon>
        <taxon>Tissierellia</taxon>
        <taxon>Tissierellales</taxon>
        <taxon>Peptoniphilaceae</taxon>
        <taxon>Anaerococcus</taxon>
    </lineage>
</organism>
<dbReference type="EMBL" id="PNHP01000003">
    <property type="protein sequence ID" value="PMC81500.1"/>
    <property type="molecule type" value="Genomic_DNA"/>
</dbReference>
<evidence type="ECO:0000256" key="21">
    <source>
        <dbReference type="ARBA" id="ARBA00030684"/>
    </source>
</evidence>
<evidence type="ECO:0000256" key="7">
    <source>
        <dbReference type="ARBA" id="ARBA00015039"/>
    </source>
</evidence>
<dbReference type="InterPro" id="IPR003352">
    <property type="entry name" value="PTS_EIIC"/>
</dbReference>
<feature type="transmembrane region" description="Helical" evidence="25">
    <location>
        <begin position="63"/>
        <end position="79"/>
    </location>
</feature>
<dbReference type="GO" id="GO:0090563">
    <property type="term" value="F:protein-phosphocysteine-sugar phosphotransferase activity"/>
    <property type="evidence" value="ECO:0007669"/>
    <property type="project" value="TreeGrafter"/>
</dbReference>
<comment type="catalytic activity">
    <reaction evidence="1">
        <text>D-mannitol(out) + N(pros)-phospho-L-histidyl-[protein] = D-mannitol 1-phosphate(in) + L-histidyl-[protein]</text>
        <dbReference type="Rhea" id="RHEA:33363"/>
        <dbReference type="Rhea" id="RHEA-COMP:9745"/>
        <dbReference type="Rhea" id="RHEA-COMP:9746"/>
        <dbReference type="ChEBI" id="CHEBI:16899"/>
        <dbReference type="ChEBI" id="CHEBI:29979"/>
        <dbReference type="ChEBI" id="CHEBI:61381"/>
        <dbReference type="ChEBI" id="CHEBI:64837"/>
        <dbReference type="EC" id="2.7.1.197"/>
    </reaction>
</comment>
<dbReference type="Pfam" id="PF02378">
    <property type="entry name" value="PTS_EIIC"/>
    <property type="match status" value="1"/>
</dbReference>
<dbReference type="AlphaFoldDB" id="A0A2N6UIL1"/>
<dbReference type="GO" id="GO:0005886">
    <property type="term" value="C:plasma membrane"/>
    <property type="evidence" value="ECO:0007669"/>
    <property type="project" value="UniProtKB-SubCell"/>
</dbReference>
<proteinExistence type="predicted"/>
<keyword evidence="18 25" id="KW-1133">Transmembrane helix</keyword>
<comment type="caution">
    <text evidence="29">The sequence shown here is derived from an EMBL/GenBank/DDBJ whole genome shotgun (WGS) entry which is preliminary data.</text>
</comment>
<keyword evidence="14" id="KW-0808">Transferase</keyword>
<dbReference type="InterPro" id="IPR013011">
    <property type="entry name" value="PTS_EIIB_2"/>
</dbReference>
<evidence type="ECO:0000259" key="27">
    <source>
        <dbReference type="PROSITE" id="PS51099"/>
    </source>
</evidence>
<dbReference type="Gene3D" id="3.40.930.10">
    <property type="entry name" value="Mannitol-specific EII, Chain A"/>
    <property type="match status" value="1"/>
</dbReference>
<dbReference type="PANTHER" id="PTHR30181:SF2">
    <property type="entry name" value="PTS SYSTEM MANNITOL-SPECIFIC EIICBA COMPONENT"/>
    <property type="match status" value="1"/>
</dbReference>
<name>A0A2N6UIL1_9FIRM</name>
<evidence type="ECO:0000256" key="5">
    <source>
        <dbReference type="ARBA" id="ARBA00011909"/>
    </source>
</evidence>
<dbReference type="InterPro" id="IPR016152">
    <property type="entry name" value="PTrfase/Anion_transptr"/>
</dbReference>
<keyword evidence="19 25" id="KW-0472">Membrane</keyword>
<evidence type="ECO:0000256" key="19">
    <source>
        <dbReference type="ARBA" id="ARBA00023136"/>
    </source>
</evidence>
<feature type="transmembrane region" description="Helical" evidence="25">
    <location>
        <begin position="273"/>
        <end position="296"/>
    </location>
</feature>
<dbReference type="CDD" id="cd05567">
    <property type="entry name" value="PTS_IIB_mannitol"/>
    <property type="match status" value="1"/>
</dbReference>
<evidence type="ECO:0000259" key="26">
    <source>
        <dbReference type="PROSITE" id="PS51094"/>
    </source>
</evidence>
<evidence type="ECO:0000256" key="18">
    <source>
        <dbReference type="ARBA" id="ARBA00022989"/>
    </source>
</evidence>
<evidence type="ECO:0000313" key="29">
    <source>
        <dbReference type="EMBL" id="PMC81500.1"/>
    </source>
</evidence>
<dbReference type="GO" id="GO:0016301">
    <property type="term" value="F:kinase activity"/>
    <property type="evidence" value="ECO:0007669"/>
    <property type="project" value="UniProtKB-KW"/>
</dbReference>
<evidence type="ECO:0000256" key="2">
    <source>
        <dbReference type="ARBA" id="ARBA00002434"/>
    </source>
</evidence>
<comment type="subcellular location">
    <subcellularLocation>
        <location evidence="3">Cell inner membrane</location>
        <topology evidence="3">Multi-pass membrane protein</topology>
    </subcellularLocation>
</comment>
<feature type="domain" description="PTS EIIA type-2" evidence="26">
    <location>
        <begin position="469"/>
        <end position="606"/>
    </location>
</feature>
<evidence type="ECO:0000313" key="30">
    <source>
        <dbReference type="Proteomes" id="UP000235658"/>
    </source>
</evidence>
<evidence type="ECO:0000256" key="1">
    <source>
        <dbReference type="ARBA" id="ARBA00001655"/>
    </source>
</evidence>
<keyword evidence="11" id="KW-0997">Cell inner membrane</keyword>
<evidence type="ECO:0000256" key="15">
    <source>
        <dbReference type="ARBA" id="ARBA00022683"/>
    </source>
</evidence>
<dbReference type="SUPFAM" id="SSF55804">
    <property type="entry name" value="Phoshotransferase/anion transport protein"/>
    <property type="match status" value="1"/>
</dbReference>
<feature type="transmembrane region" description="Helical" evidence="25">
    <location>
        <begin position="91"/>
        <end position="116"/>
    </location>
</feature>
<evidence type="ECO:0000256" key="11">
    <source>
        <dbReference type="ARBA" id="ARBA00022519"/>
    </source>
</evidence>
<feature type="transmembrane region" description="Helical" evidence="25">
    <location>
        <begin position="218"/>
        <end position="237"/>
    </location>
</feature>
<gene>
    <name evidence="29" type="ORF">CJ192_05590</name>
</gene>
<dbReference type="RefSeq" id="WP_102198058.1">
    <property type="nucleotide sequence ID" value="NZ_PNHP01000003.1"/>
</dbReference>
<keyword evidence="12" id="KW-0597">Phosphoprotein</keyword>
<evidence type="ECO:0000256" key="17">
    <source>
        <dbReference type="ARBA" id="ARBA00022777"/>
    </source>
</evidence>
<dbReference type="Proteomes" id="UP000235658">
    <property type="component" value="Unassembled WGS sequence"/>
</dbReference>
<sequence>MAKENNINNTRDKFQKFGSFLSGMVIPNIGAFIAFGLITAIFIDSGWAPNKKIAELISPLLNYLLPILIGYSGGGLVHGKRGAVAGAIGTFGIVVGADIPMFLGAMLVGPFSGLVIKKFDDLVKDKVPNGFEMIVDNFSLGILGGIICVLSFLFIEPVVVSVTNAMAGGIEFLMNKGFLPLVSLLIEPGRVLFLNNAIDHGIMAPLGLTQVAKVGYSPLFMIIGNPGIGLGILLAYWKFGKGNMKEAAPGAMIIQFLGGIHEIYFPYVLSNPLTLIACIAGQATNIIVMQLLHYGTVYTPSPASIFSVIAMTPKGKYLSMLIVVLSATVVTFLVASIFVKRYYRNYTGDEEEVSENLNENVGNEISSKEIEKIVVACDAGMGSSAMTASSLKKRLKNEGFDLDVIHTSIQSIPDDADLIVVHKELAEAAKKKAPTKTRIIISSYINPKEFDDVVKLLNEKRSDLKTSLEVLPNDNIIIDDSITTKEDALIKINQKFVAGGYTTEKYLDGMKEKESEFHTNMGNGLAIPHGSYDYKSEILNTGLVVIVNKNGITWNDEKVYLVIGIAGKGDEHLEILSKIATEFDTEEKVKEIVELGDKNKIKKALE</sequence>
<evidence type="ECO:0000256" key="3">
    <source>
        <dbReference type="ARBA" id="ARBA00004429"/>
    </source>
</evidence>
<evidence type="ECO:0000256" key="9">
    <source>
        <dbReference type="ARBA" id="ARBA00022448"/>
    </source>
</evidence>
<protein>
    <recommendedName>
        <fullName evidence="6">Mannitol-specific phosphotransferase enzyme IIA component</fullName>
        <ecNumber evidence="5">2.7.1.197</ecNumber>
    </recommendedName>
    <alternativeName>
        <fullName evidence="22">EIIA</fullName>
    </alternativeName>
    <alternativeName>
        <fullName evidence="24">EIICB-Mtl</fullName>
    </alternativeName>
    <alternativeName>
        <fullName evidence="21">EIICBA-Mtl</fullName>
    </alternativeName>
    <alternativeName>
        <fullName evidence="23">EIII</fullName>
    </alternativeName>
    <alternativeName>
        <fullName evidence="20">PTS system mannitol-specific EIIA component</fullName>
    </alternativeName>
    <alternativeName>
        <fullName evidence="8">PTS system mannitol-specific EIICB component</fullName>
    </alternativeName>
    <alternativeName>
        <fullName evidence="7">PTS system mannitol-specific EIICBA component</fullName>
    </alternativeName>
</protein>
<comment type="function">
    <text evidence="2">The phosphoenolpyruvate-dependent sugar phosphotransferase system (sugar PTS), a major carbohydrate active transport system, catalyzes the phosphorylation of incoming sugar substrates concomitantly with their translocation across the cell membrane. The enzyme II CmtAB PTS system is involved in D-mannitol transport.</text>
</comment>
<dbReference type="PROSITE" id="PS00372">
    <property type="entry name" value="PTS_EIIA_TYPE_2_HIS"/>
    <property type="match status" value="1"/>
</dbReference>
<feature type="domain" description="PTS EIIC type-2" evidence="28">
    <location>
        <begin position="17"/>
        <end position="346"/>
    </location>
</feature>
<keyword evidence="13" id="KW-0762">Sugar transport</keyword>
<dbReference type="SUPFAM" id="SSF52794">
    <property type="entry name" value="PTS system IIB component-like"/>
    <property type="match status" value="1"/>
</dbReference>
<dbReference type="GeneID" id="84578652"/>
<evidence type="ECO:0000256" key="22">
    <source>
        <dbReference type="ARBA" id="ARBA00030956"/>
    </source>
</evidence>
<dbReference type="GO" id="GO:0009401">
    <property type="term" value="P:phosphoenolpyruvate-dependent sugar phosphotransferase system"/>
    <property type="evidence" value="ECO:0007669"/>
    <property type="project" value="UniProtKB-KW"/>
</dbReference>